<name>A0ABS7TI73_9BACT</name>
<dbReference type="PROSITE" id="PS51257">
    <property type="entry name" value="PROKAR_LIPOPROTEIN"/>
    <property type="match status" value="1"/>
</dbReference>
<feature type="compositionally biased region" description="Low complexity" evidence="1">
    <location>
        <begin position="29"/>
        <end position="51"/>
    </location>
</feature>
<feature type="region of interest" description="Disordered" evidence="1">
    <location>
        <begin position="26"/>
        <end position="78"/>
    </location>
</feature>
<dbReference type="EMBL" id="JAIRAU010000001">
    <property type="protein sequence ID" value="MBZ5707891.1"/>
    <property type="molecule type" value="Genomic_DNA"/>
</dbReference>
<dbReference type="Proteomes" id="UP001139031">
    <property type="component" value="Unassembled WGS sequence"/>
</dbReference>
<reference evidence="2" key="1">
    <citation type="submission" date="2021-08" db="EMBL/GenBank/DDBJ databases">
        <authorList>
            <person name="Stevens D.C."/>
        </authorList>
    </citation>
    <scope>NUCLEOTIDE SEQUENCE</scope>
    <source>
        <strain evidence="2">DSM 53165</strain>
    </source>
</reference>
<proteinExistence type="predicted"/>
<organism evidence="2 3">
    <name type="scientific">Nannocystis pusilla</name>
    <dbReference type="NCBI Taxonomy" id="889268"/>
    <lineage>
        <taxon>Bacteria</taxon>
        <taxon>Pseudomonadati</taxon>
        <taxon>Myxococcota</taxon>
        <taxon>Polyangia</taxon>
        <taxon>Nannocystales</taxon>
        <taxon>Nannocystaceae</taxon>
        <taxon>Nannocystis</taxon>
    </lineage>
</organism>
<protein>
    <recommendedName>
        <fullName evidence="4">Lipoprotein</fullName>
    </recommendedName>
</protein>
<evidence type="ECO:0008006" key="4">
    <source>
        <dbReference type="Google" id="ProtNLM"/>
    </source>
</evidence>
<evidence type="ECO:0000313" key="3">
    <source>
        <dbReference type="Proteomes" id="UP001139031"/>
    </source>
</evidence>
<gene>
    <name evidence="2" type="ORF">K7C98_01370</name>
</gene>
<accession>A0ABS7TI73</accession>
<comment type="caution">
    <text evidence="2">The sequence shown here is derived from an EMBL/GenBank/DDBJ whole genome shotgun (WGS) entry which is preliminary data.</text>
</comment>
<sequence length="263" mass="28282">MTLHRFALLIPALLLSACDPPKGNLGEYSTTDASDTSTGTTAEPETSTTTGDPIDPLCEDPADPSEEQASISFDPPLPQQDGITAFSETCAVLTSQPNQIGLLCDGTEVNVDLTLDEAADPLLAIGDEVALEYRSVMSFGIDQWFTVRDPNGTLLLASVNAQELEPPDVLAFLAPLVASKVEGVCQTPVTCDNMSQKLAVQVTHEDEGEIQVFSRHHAQIGGLRISVANARRHFDQVQEGDQICSVFDAPEVWFSTLIRRVGE</sequence>
<keyword evidence="3" id="KW-1185">Reference proteome</keyword>
<evidence type="ECO:0000313" key="2">
    <source>
        <dbReference type="EMBL" id="MBZ5707891.1"/>
    </source>
</evidence>
<dbReference type="RefSeq" id="WP_224189653.1">
    <property type="nucleotide sequence ID" value="NZ_JAIRAU010000001.1"/>
</dbReference>
<feature type="compositionally biased region" description="Acidic residues" evidence="1">
    <location>
        <begin position="57"/>
        <end position="66"/>
    </location>
</feature>
<evidence type="ECO:0000256" key="1">
    <source>
        <dbReference type="SAM" id="MobiDB-lite"/>
    </source>
</evidence>